<feature type="compositionally biased region" description="Pro residues" evidence="1">
    <location>
        <begin position="162"/>
        <end position="172"/>
    </location>
</feature>
<accession>A0A8J1UDC8</accession>
<feature type="compositionally biased region" description="Low complexity" evidence="1">
    <location>
        <begin position="106"/>
        <end position="115"/>
    </location>
</feature>
<evidence type="ECO:0000313" key="3">
    <source>
        <dbReference type="Proteomes" id="UP000749559"/>
    </source>
</evidence>
<reference evidence="2" key="1">
    <citation type="submission" date="2022-03" db="EMBL/GenBank/DDBJ databases">
        <authorList>
            <person name="Martin C."/>
        </authorList>
    </citation>
    <scope>NUCLEOTIDE SEQUENCE</scope>
</reference>
<dbReference type="SUPFAM" id="SSF47473">
    <property type="entry name" value="EF-hand"/>
    <property type="match status" value="1"/>
</dbReference>
<feature type="compositionally biased region" description="Pro residues" evidence="1">
    <location>
        <begin position="117"/>
        <end position="153"/>
    </location>
</feature>
<feature type="region of interest" description="Disordered" evidence="1">
    <location>
        <begin position="83"/>
        <end position="179"/>
    </location>
</feature>
<evidence type="ECO:0000313" key="2">
    <source>
        <dbReference type="EMBL" id="CAH1773245.1"/>
    </source>
</evidence>
<protein>
    <submittedName>
        <fullName evidence="2">Uncharacterized protein</fullName>
    </submittedName>
</protein>
<name>A0A8J1UDC8_OWEFU</name>
<organism evidence="2 3">
    <name type="scientific">Owenia fusiformis</name>
    <name type="common">Polychaete worm</name>
    <dbReference type="NCBI Taxonomy" id="6347"/>
    <lineage>
        <taxon>Eukaryota</taxon>
        <taxon>Metazoa</taxon>
        <taxon>Spiralia</taxon>
        <taxon>Lophotrochozoa</taxon>
        <taxon>Annelida</taxon>
        <taxon>Polychaeta</taxon>
        <taxon>Sedentaria</taxon>
        <taxon>Canalipalpata</taxon>
        <taxon>Sabellida</taxon>
        <taxon>Oweniida</taxon>
        <taxon>Oweniidae</taxon>
        <taxon>Owenia</taxon>
    </lineage>
</organism>
<proteinExistence type="predicted"/>
<dbReference type="AlphaFoldDB" id="A0A8J1UDC8"/>
<evidence type="ECO:0000256" key="1">
    <source>
        <dbReference type="SAM" id="MobiDB-lite"/>
    </source>
</evidence>
<sequence length="231" mass="23243">MAGLSEEEITAWFLEKVALGDDTATKADLTELLLSNNYSEAEIEVMFNMTGVDDSTQMGLGDILKWVIGIKLFDGMSKLGLEESAPPAAAPPAAAPPADAPPAAAPPAGEKSSGGAPPGPAVCPPAAEPPVPKPTPAPPVESTPPATAPPEATPPAAKAPAAAPPAKSPPAPGGVGSRANMTPGEVINLGLQISAEFNTDAALAVMDQMQLDADGKINVDEFIKAYLQAAP</sequence>
<gene>
    <name evidence="2" type="ORF">OFUS_LOCUS869</name>
</gene>
<comment type="caution">
    <text evidence="2">The sequence shown here is derived from an EMBL/GenBank/DDBJ whole genome shotgun (WGS) entry which is preliminary data.</text>
</comment>
<dbReference type="Proteomes" id="UP000749559">
    <property type="component" value="Unassembled WGS sequence"/>
</dbReference>
<keyword evidence="3" id="KW-1185">Reference proteome</keyword>
<feature type="compositionally biased region" description="Pro residues" evidence="1">
    <location>
        <begin position="88"/>
        <end position="105"/>
    </location>
</feature>
<dbReference type="EMBL" id="CAIIXF020000001">
    <property type="protein sequence ID" value="CAH1773245.1"/>
    <property type="molecule type" value="Genomic_DNA"/>
</dbReference>
<dbReference type="InterPro" id="IPR011992">
    <property type="entry name" value="EF-hand-dom_pair"/>
</dbReference>